<dbReference type="Pfam" id="PF04023">
    <property type="entry name" value="FeoA"/>
    <property type="match status" value="1"/>
</dbReference>
<protein>
    <submittedName>
        <fullName evidence="3">Iron transporter</fullName>
    </submittedName>
</protein>
<comment type="caution">
    <text evidence="3">The sequence shown here is derived from an EMBL/GenBank/DDBJ whole genome shotgun (WGS) entry which is preliminary data.</text>
</comment>
<keyword evidence="1" id="KW-0408">Iron</keyword>
<gene>
    <name evidence="3" type="ORF">BFP71_00210</name>
</gene>
<name>A0A1E5T7Y5_9BACT</name>
<proteinExistence type="predicted"/>
<dbReference type="RefSeq" id="WP_069833449.1">
    <property type="nucleotide sequence ID" value="NZ_MDGQ01000002.1"/>
</dbReference>
<dbReference type="InterPro" id="IPR038157">
    <property type="entry name" value="FeoA_core_dom"/>
</dbReference>
<dbReference type="AlphaFoldDB" id="A0A1E5T7Y5"/>
<dbReference type="InterPro" id="IPR052713">
    <property type="entry name" value="FeoA"/>
</dbReference>
<reference evidence="3 4" key="1">
    <citation type="submission" date="2016-08" db="EMBL/GenBank/DDBJ databases">
        <title>Draft genome of Fabibacter sp. strain SK-8.</title>
        <authorList>
            <person name="Wong S.-K."/>
            <person name="Hamasaki K."/>
            <person name="Yoshizawa S."/>
        </authorList>
    </citation>
    <scope>NUCLEOTIDE SEQUENCE [LARGE SCALE GENOMIC DNA]</scope>
    <source>
        <strain evidence="3 4">SK-8</strain>
    </source>
</reference>
<accession>A0A1E5T7Y5</accession>
<dbReference type="Gene3D" id="2.30.30.90">
    <property type="match status" value="1"/>
</dbReference>
<dbReference type="EMBL" id="MDGQ01000002">
    <property type="protein sequence ID" value="OEK07466.1"/>
    <property type="molecule type" value="Genomic_DNA"/>
</dbReference>
<evidence type="ECO:0000313" key="3">
    <source>
        <dbReference type="EMBL" id="OEK07466.1"/>
    </source>
</evidence>
<dbReference type="InterPro" id="IPR008988">
    <property type="entry name" value="Transcriptional_repressor_C"/>
</dbReference>
<dbReference type="STRING" id="1563681.BFP71_00210"/>
<dbReference type="OrthoDB" id="9811076at2"/>
<dbReference type="InterPro" id="IPR007167">
    <property type="entry name" value="Fe-transptr_FeoA-like"/>
</dbReference>
<dbReference type="PANTHER" id="PTHR42954:SF2">
    <property type="entry name" value="FE(2+) TRANSPORT PROTEIN A"/>
    <property type="match status" value="1"/>
</dbReference>
<sequence>MRNLTHLKIQEKGTIKGFTDETLSVKLMEMGCLPGAEISLELIAPLGDPIAIEVAGYKLSLRKSEASCILLEEM</sequence>
<feature type="domain" description="Ferrous iron transporter FeoA-like" evidence="2">
    <location>
        <begin position="2"/>
        <end position="73"/>
    </location>
</feature>
<evidence type="ECO:0000256" key="1">
    <source>
        <dbReference type="ARBA" id="ARBA00023004"/>
    </source>
</evidence>
<organism evidence="3 4">
    <name type="scientific">Roseivirga misakiensis</name>
    <dbReference type="NCBI Taxonomy" id="1563681"/>
    <lineage>
        <taxon>Bacteria</taxon>
        <taxon>Pseudomonadati</taxon>
        <taxon>Bacteroidota</taxon>
        <taxon>Cytophagia</taxon>
        <taxon>Cytophagales</taxon>
        <taxon>Roseivirgaceae</taxon>
        <taxon>Roseivirga</taxon>
    </lineage>
</organism>
<dbReference type="GO" id="GO:0046914">
    <property type="term" value="F:transition metal ion binding"/>
    <property type="evidence" value="ECO:0007669"/>
    <property type="project" value="InterPro"/>
</dbReference>
<evidence type="ECO:0000313" key="4">
    <source>
        <dbReference type="Proteomes" id="UP000095552"/>
    </source>
</evidence>
<dbReference type="Proteomes" id="UP000095552">
    <property type="component" value="Unassembled WGS sequence"/>
</dbReference>
<keyword evidence="4" id="KW-1185">Reference proteome</keyword>
<evidence type="ECO:0000259" key="2">
    <source>
        <dbReference type="SMART" id="SM00899"/>
    </source>
</evidence>
<dbReference type="PANTHER" id="PTHR42954">
    <property type="entry name" value="FE(2+) TRANSPORT PROTEIN A"/>
    <property type="match status" value="1"/>
</dbReference>
<dbReference type="SMART" id="SM00899">
    <property type="entry name" value="FeoA"/>
    <property type="match status" value="1"/>
</dbReference>
<dbReference type="SUPFAM" id="SSF50037">
    <property type="entry name" value="C-terminal domain of transcriptional repressors"/>
    <property type="match status" value="1"/>
</dbReference>